<dbReference type="PROSITE" id="PS51257">
    <property type="entry name" value="PROKAR_LIPOPROTEIN"/>
    <property type="match status" value="1"/>
</dbReference>
<proteinExistence type="predicted"/>
<name>A0A0A9FV37_ARUDO</name>
<sequence length="87" mass="9254">MQTSRITSYTLLASSSACLTARGACSSRDALVRGAGMLLQGDGELLLRGACCKESKKQQGELLPLSVLAAATSCRRSPEFPFPRRCC</sequence>
<organism evidence="1">
    <name type="scientific">Arundo donax</name>
    <name type="common">Giant reed</name>
    <name type="synonym">Donax arundinaceus</name>
    <dbReference type="NCBI Taxonomy" id="35708"/>
    <lineage>
        <taxon>Eukaryota</taxon>
        <taxon>Viridiplantae</taxon>
        <taxon>Streptophyta</taxon>
        <taxon>Embryophyta</taxon>
        <taxon>Tracheophyta</taxon>
        <taxon>Spermatophyta</taxon>
        <taxon>Magnoliopsida</taxon>
        <taxon>Liliopsida</taxon>
        <taxon>Poales</taxon>
        <taxon>Poaceae</taxon>
        <taxon>PACMAD clade</taxon>
        <taxon>Arundinoideae</taxon>
        <taxon>Arundineae</taxon>
        <taxon>Arundo</taxon>
    </lineage>
</organism>
<accession>A0A0A9FV37</accession>
<reference evidence="1" key="2">
    <citation type="journal article" date="2015" name="Data Brief">
        <title>Shoot transcriptome of the giant reed, Arundo donax.</title>
        <authorList>
            <person name="Barrero R.A."/>
            <person name="Guerrero F.D."/>
            <person name="Moolhuijzen P."/>
            <person name="Goolsby J.A."/>
            <person name="Tidwell J."/>
            <person name="Bellgard S.E."/>
            <person name="Bellgard M.I."/>
        </authorList>
    </citation>
    <scope>NUCLEOTIDE SEQUENCE</scope>
    <source>
        <tissue evidence="1">Shoot tissue taken approximately 20 cm above the soil surface</tissue>
    </source>
</reference>
<dbReference type="EMBL" id="GBRH01182807">
    <property type="protein sequence ID" value="JAE15089.1"/>
    <property type="molecule type" value="Transcribed_RNA"/>
</dbReference>
<dbReference type="AlphaFoldDB" id="A0A0A9FV37"/>
<evidence type="ECO:0000313" key="1">
    <source>
        <dbReference type="EMBL" id="JAE15089.1"/>
    </source>
</evidence>
<reference evidence="1" key="1">
    <citation type="submission" date="2014-09" db="EMBL/GenBank/DDBJ databases">
        <authorList>
            <person name="Magalhaes I.L.F."/>
            <person name="Oliveira U."/>
            <person name="Santos F.R."/>
            <person name="Vidigal T.H.D.A."/>
            <person name="Brescovit A.D."/>
            <person name="Santos A.J."/>
        </authorList>
    </citation>
    <scope>NUCLEOTIDE SEQUENCE</scope>
    <source>
        <tissue evidence="1">Shoot tissue taken approximately 20 cm above the soil surface</tissue>
    </source>
</reference>
<protein>
    <submittedName>
        <fullName evidence="1">Uncharacterized protein</fullName>
    </submittedName>
</protein>